<dbReference type="InterPro" id="IPR038157">
    <property type="entry name" value="FeoA_core_dom"/>
</dbReference>
<evidence type="ECO:0000259" key="2">
    <source>
        <dbReference type="SMART" id="SM00899"/>
    </source>
</evidence>
<evidence type="ECO:0000256" key="1">
    <source>
        <dbReference type="ARBA" id="ARBA00023004"/>
    </source>
</evidence>
<protein>
    <submittedName>
        <fullName evidence="3">Ferrous iron transporter, protein A</fullName>
    </submittedName>
</protein>
<dbReference type="EMBL" id="LO017727">
    <property type="protein sequence ID" value="CRH04352.1"/>
    <property type="molecule type" value="Genomic_DNA"/>
</dbReference>
<evidence type="ECO:0000313" key="3">
    <source>
        <dbReference type="EMBL" id="CRH04352.1"/>
    </source>
</evidence>
<reference evidence="3" key="1">
    <citation type="submission" date="2015-04" db="EMBL/GenBank/DDBJ databases">
        <authorList>
            <person name="Syromyatnikov M.Y."/>
            <person name="Popov V.N."/>
        </authorList>
    </citation>
    <scope>NUCLEOTIDE SEQUENCE</scope>
    <source>
        <strain evidence="3">MO-1</strain>
    </source>
</reference>
<dbReference type="PANTHER" id="PTHR42954:SF2">
    <property type="entry name" value="FE(2+) TRANSPORT PROTEIN A"/>
    <property type="match status" value="1"/>
</dbReference>
<dbReference type="Gene3D" id="2.30.30.90">
    <property type="match status" value="1"/>
</dbReference>
<dbReference type="SUPFAM" id="SSF50037">
    <property type="entry name" value="C-terminal domain of transcriptional repressors"/>
    <property type="match status" value="1"/>
</dbReference>
<proteinExistence type="predicted"/>
<dbReference type="GO" id="GO:0046914">
    <property type="term" value="F:transition metal ion binding"/>
    <property type="evidence" value="ECO:0007669"/>
    <property type="project" value="InterPro"/>
</dbReference>
<keyword evidence="1" id="KW-0408">Iron</keyword>
<dbReference type="InterPro" id="IPR007167">
    <property type="entry name" value="Fe-transptr_FeoA-like"/>
</dbReference>
<dbReference type="SMART" id="SM00899">
    <property type="entry name" value="FeoA"/>
    <property type="match status" value="1"/>
</dbReference>
<dbReference type="InterPro" id="IPR008988">
    <property type="entry name" value="Transcriptional_repressor_C"/>
</dbReference>
<accession>A0A1S7LC89</accession>
<feature type="domain" description="Ferrous iron transporter FeoA-like" evidence="2">
    <location>
        <begin position="1"/>
        <end position="73"/>
    </location>
</feature>
<dbReference type="Pfam" id="PF04023">
    <property type="entry name" value="FeoA"/>
    <property type="match status" value="1"/>
</dbReference>
<dbReference type="PANTHER" id="PTHR42954">
    <property type="entry name" value="FE(2+) TRANSPORT PROTEIN A"/>
    <property type="match status" value="1"/>
</dbReference>
<dbReference type="AlphaFoldDB" id="A0A1S7LC89"/>
<sequence length="76" mass="8362">MTLADLKKGESVKVVALKGDNTVRQQLISMGLTVGKVISLRNSAPFGDPRIYNVMGYELSLRNRDAQKIQVEQAEA</sequence>
<dbReference type="InterPro" id="IPR052713">
    <property type="entry name" value="FeoA"/>
</dbReference>
<gene>
    <name evidence="3" type="primary">feoA</name>
    <name evidence="3" type="ORF">MAGMO_0138</name>
</gene>
<organism evidence="3">
    <name type="scientific">Magnetococcus massalia (strain MO-1)</name>
    <dbReference type="NCBI Taxonomy" id="451514"/>
    <lineage>
        <taxon>Bacteria</taxon>
        <taxon>Pseudomonadati</taxon>
        <taxon>Pseudomonadota</taxon>
        <taxon>Magnetococcia</taxon>
        <taxon>Magnetococcales</taxon>
        <taxon>Magnetococcaceae</taxon>
        <taxon>Magnetococcus</taxon>
    </lineage>
</organism>
<name>A0A1S7LC89_MAGMO</name>